<evidence type="ECO:0000256" key="2">
    <source>
        <dbReference type="ARBA" id="ARBA00034247"/>
    </source>
</evidence>
<dbReference type="RefSeq" id="WP_121091516.1">
    <property type="nucleotide sequence ID" value="NZ_RBZU01000025.1"/>
</dbReference>
<dbReference type="InterPro" id="IPR013656">
    <property type="entry name" value="PAS_4"/>
</dbReference>
<proteinExistence type="predicted"/>
<dbReference type="Gene3D" id="3.30.70.270">
    <property type="match status" value="1"/>
</dbReference>
<protein>
    <recommendedName>
        <fullName evidence="1">diguanylate cyclase</fullName>
        <ecNumber evidence="1">2.7.7.65</ecNumber>
    </recommendedName>
</protein>
<evidence type="ECO:0000259" key="5">
    <source>
        <dbReference type="PROSITE" id="PS50887"/>
    </source>
</evidence>
<evidence type="ECO:0000313" key="7">
    <source>
        <dbReference type="Proteomes" id="UP000270342"/>
    </source>
</evidence>
<dbReference type="PANTHER" id="PTHR45138">
    <property type="entry name" value="REGULATORY COMPONENTS OF SENSORY TRANSDUCTION SYSTEM"/>
    <property type="match status" value="1"/>
</dbReference>
<dbReference type="Pfam" id="PF08448">
    <property type="entry name" value="PAS_4"/>
    <property type="match status" value="1"/>
</dbReference>
<dbReference type="PROSITE" id="PS50887">
    <property type="entry name" value="GGDEF"/>
    <property type="match status" value="1"/>
</dbReference>
<dbReference type="NCBIfam" id="TIGR00254">
    <property type="entry name" value="GGDEF"/>
    <property type="match status" value="1"/>
</dbReference>
<dbReference type="SUPFAM" id="SSF55785">
    <property type="entry name" value="PYP-like sensor domain (PAS domain)"/>
    <property type="match status" value="1"/>
</dbReference>
<dbReference type="SUPFAM" id="SSF55073">
    <property type="entry name" value="Nucleotide cyclase"/>
    <property type="match status" value="1"/>
</dbReference>
<keyword evidence="7" id="KW-1185">Reference proteome</keyword>
<feature type="compositionally biased region" description="Basic and acidic residues" evidence="3">
    <location>
        <begin position="186"/>
        <end position="195"/>
    </location>
</feature>
<dbReference type="InterPro" id="IPR050469">
    <property type="entry name" value="Diguanylate_Cyclase"/>
</dbReference>
<dbReference type="PROSITE" id="PS50112">
    <property type="entry name" value="PAS"/>
    <property type="match status" value="1"/>
</dbReference>
<dbReference type="InterPro" id="IPR000160">
    <property type="entry name" value="GGDEF_dom"/>
</dbReference>
<reference evidence="6 7" key="1">
    <citation type="submission" date="2018-10" db="EMBL/GenBank/DDBJ databases">
        <title>Robbsia sp. DHC34, isolated from soil.</title>
        <authorList>
            <person name="Gao Z.-H."/>
            <person name="Qiu L.-H."/>
        </authorList>
    </citation>
    <scope>NUCLEOTIDE SEQUENCE [LARGE SCALE GENOMIC DNA]</scope>
    <source>
        <strain evidence="6 7">DHC34</strain>
    </source>
</reference>
<evidence type="ECO:0000256" key="1">
    <source>
        <dbReference type="ARBA" id="ARBA00012528"/>
    </source>
</evidence>
<accession>A0A494WZ02</accession>
<dbReference type="Gene3D" id="3.30.450.20">
    <property type="entry name" value="PAS domain"/>
    <property type="match status" value="1"/>
</dbReference>
<dbReference type="InterPro" id="IPR000014">
    <property type="entry name" value="PAS"/>
</dbReference>
<comment type="catalytic activity">
    <reaction evidence="2">
        <text>2 GTP = 3',3'-c-di-GMP + 2 diphosphate</text>
        <dbReference type="Rhea" id="RHEA:24898"/>
        <dbReference type="ChEBI" id="CHEBI:33019"/>
        <dbReference type="ChEBI" id="CHEBI:37565"/>
        <dbReference type="ChEBI" id="CHEBI:58805"/>
        <dbReference type="EC" id="2.7.7.65"/>
    </reaction>
</comment>
<gene>
    <name evidence="6" type="ORF">D7S86_28545</name>
</gene>
<dbReference type="GO" id="GO:1902201">
    <property type="term" value="P:negative regulation of bacterial-type flagellum-dependent cell motility"/>
    <property type="evidence" value="ECO:0007669"/>
    <property type="project" value="TreeGrafter"/>
</dbReference>
<dbReference type="InterPro" id="IPR029787">
    <property type="entry name" value="Nucleotide_cyclase"/>
</dbReference>
<dbReference type="SMART" id="SM00267">
    <property type="entry name" value="GGDEF"/>
    <property type="match status" value="1"/>
</dbReference>
<dbReference type="EMBL" id="RBZU01000025">
    <property type="protein sequence ID" value="RKP43765.1"/>
    <property type="molecule type" value="Genomic_DNA"/>
</dbReference>
<dbReference type="GO" id="GO:0052621">
    <property type="term" value="F:diguanylate cyclase activity"/>
    <property type="evidence" value="ECO:0007669"/>
    <property type="project" value="UniProtKB-EC"/>
</dbReference>
<evidence type="ECO:0000256" key="3">
    <source>
        <dbReference type="SAM" id="MobiDB-lite"/>
    </source>
</evidence>
<dbReference type="CDD" id="cd01949">
    <property type="entry name" value="GGDEF"/>
    <property type="match status" value="1"/>
</dbReference>
<feature type="region of interest" description="Disordered" evidence="3">
    <location>
        <begin position="186"/>
        <end position="209"/>
    </location>
</feature>
<dbReference type="EC" id="2.7.7.65" evidence="1"/>
<organism evidence="6 7">
    <name type="scientific">Pararobbsia silviterrae</name>
    <dbReference type="NCBI Taxonomy" id="1792498"/>
    <lineage>
        <taxon>Bacteria</taxon>
        <taxon>Pseudomonadati</taxon>
        <taxon>Pseudomonadota</taxon>
        <taxon>Betaproteobacteria</taxon>
        <taxon>Burkholderiales</taxon>
        <taxon>Burkholderiaceae</taxon>
        <taxon>Pararobbsia</taxon>
    </lineage>
</organism>
<feature type="domain" description="GGDEF" evidence="5">
    <location>
        <begin position="221"/>
        <end position="354"/>
    </location>
</feature>
<feature type="domain" description="PAS" evidence="4">
    <location>
        <begin position="5"/>
        <end position="52"/>
    </location>
</feature>
<dbReference type="Proteomes" id="UP000270342">
    <property type="component" value="Unassembled WGS sequence"/>
</dbReference>
<evidence type="ECO:0000259" key="4">
    <source>
        <dbReference type="PROSITE" id="PS50112"/>
    </source>
</evidence>
<dbReference type="PANTHER" id="PTHR45138:SF9">
    <property type="entry name" value="DIGUANYLATE CYCLASE DGCM-RELATED"/>
    <property type="match status" value="1"/>
</dbReference>
<dbReference type="InterPro" id="IPR035965">
    <property type="entry name" value="PAS-like_dom_sf"/>
</dbReference>
<dbReference type="AlphaFoldDB" id="A0A494WZ02"/>
<dbReference type="OrthoDB" id="9813903at2"/>
<evidence type="ECO:0000313" key="6">
    <source>
        <dbReference type="EMBL" id="RKP43765.1"/>
    </source>
</evidence>
<dbReference type="GO" id="GO:0005886">
    <property type="term" value="C:plasma membrane"/>
    <property type="evidence" value="ECO:0007669"/>
    <property type="project" value="TreeGrafter"/>
</dbReference>
<comment type="caution">
    <text evidence="6">The sequence shown here is derived from an EMBL/GenBank/DDBJ whole genome shotgun (WGS) entry which is preliminary data.</text>
</comment>
<dbReference type="Pfam" id="PF00990">
    <property type="entry name" value="GGDEF"/>
    <property type="match status" value="1"/>
</dbReference>
<name>A0A494WZ02_9BURK</name>
<dbReference type="InterPro" id="IPR043128">
    <property type="entry name" value="Rev_trsase/Diguanyl_cyclase"/>
</dbReference>
<dbReference type="GO" id="GO:0043709">
    <property type="term" value="P:cell adhesion involved in single-species biofilm formation"/>
    <property type="evidence" value="ECO:0007669"/>
    <property type="project" value="TreeGrafter"/>
</dbReference>
<dbReference type="CDD" id="cd00130">
    <property type="entry name" value="PAS"/>
    <property type="match status" value="1"/>
</dbReference>
<sequence>MKDLSRALSELVVERVGFGIFAVDRDFNLLMWNRFMQDYSGRSLADVVGRNLWTCFPDLPHGWLKRKFDSVFVLGNYAFSSWEQRPFLFKFRHDRPLSGSNGYMQQDCTFMPLVEDGQVVAVCVTLADVTEFSILQREREAALKLVRANADRDGLTGIYNRRYFEERLSVEFDQWLRHGADSRAEANEDGARAVSDESPSATQTLPERAQIADDAPPVPHQRLALLMFDIDHFKRINDENGHLAGDMVLREIAARLPEVLPPSHIFARYGGEEFAVLLPDLGLDEAMVVAEQVRRAISEDPIENGDVRLWTTASLGVSVVRGAFTHYEMLINEADAALYAAKRQGRNQVAALRIGG</sequence>